<evidence type="ECO:0000256" key="1">
    <source>
        <dbReference type="ARBA" id="ARBA00000971"/>
    </source>
</evidence>
<evidence type="ECO:0000256" key="4">
    <source>
        <dbReference type="ARBA" id="ARBA00023235"/>
    </source>
</evidence>
<evidence type="ECO:0000256" key="5">
    <source>
        <dbReference type="PROSITE-ProRule" id="PRU00277"/>
    </source>
</evidence>
<dbReference type="PANTHER" id="PTHR43811:SF19">
    <property type="entry name" value="39 KDA FK506-BINDING NUCLEAR PROTEIN"/>
    <property type="match status" value="1"/>
</dbReference>
<comment type="catalytic activity">
    <reaction evidence="1 5 6">
        <text>[protein]-peptidylproline (omega=180) = [protein]-peptidylproline (omega=0)</text>
        <dbReference type="Rhea" id="RHEA:16237"/>
        <dbReference type="Rhea" id="RHEA-COMP:10747"/>
        <dbReference type="Rhea" id="RHEA-COMP:10748"/>
        <dbReference type="ChEBI" id="CHEBI:83833"/>
        <dbReference type="ChEBI" id="CHEBI:83834"/>
        <dbReference type="EC" id="5.2.1.8"/>
    </reaction>
</comment>
<dbReference type="EC" id="5.2.1.8" evidence="6"/>
<dbReference type="InterPro" id="IPR000774">
    <property type="entry name" value="PPIase_FKBP_N"/>
</dbReference>
<feature type="domain" description="PPIase FKBP-type" evidence="7">
    <location>
        <begin position="74"/>
        <end position="160"/>
    </location>
</feature>
<dbReference type="Gene3D" id="3.10.50.40">
    <property type="match status" value="1"/>
</dbReference>
<evidence type="ECO:0000313" key="8">
    <source>
        <dbReference type="EMBL" id="CBX28157.1"/>
    </source>
</evidence>
<proteinExistence type="inferred from homology"/>
<gene>
    <name evidence="8" type="ORF">N47_G34810</name>
</gene>
<comment type="similarity">
    <text evidence="2 6">Belongs to the FKBP-type PPIase family.</text>
</comment>
<evidence type="ECO:0000256" key="3">
    <source>
        <dbReference type="ARBA" id="ARBA00023110"/>
    </source>
</evidence>
<reference evidence="8" key="1">
    <citation type="journal article" date="2011" name="Environ. Microbiol.">
        <title>Genomic insights into the metabolic potential of the polycyclic aromatic hydrocarbon degrading sulfate-reducing Deltaproteobacterium N47.</title>
        <authorList>
            <person name="Bergmann F."/>
            <person name="Selesi D."/>
            <person name="Weinmaier T."/>
            <person name="Tischler P."/>
            <person name="Rattei T."/>
            <person name="Meckenstock R.U."/>
        </authorList>
    </citation>
    <scope>NUCLEOTIDE SEQUENCE</scope>
</reference>
<sequence length="168" mass="18846">MTITPEEMKKLIVDLKKRAHDVQMRKIQELVVKNARESEKFPEENKKKDGIKTTASGLQYMVLKEGDGTSPGLTDFVTVNYRGTFTDGKEFDSSYAKGEPAKFQADGVIKGWIEVLPMMKVGSKWRIFVPPALAYGRGGLGNRIPPNKVLVFEIELLDVEKGNQVKDK</sequence>
<dbReference type="AlphaFoldDB" id="E1YC63"/>
<dbReference type="Pfam" id="PF01346">
    <property type="entry name" value="FKBP_N"/>
    <property type="match status" value="1"/>
</dbReference>
<keyword evidence="3 5" id="KW-0697">Rotamase</keyword>
<dbReference type="SUPFAM" id="SSF54534">
    <property type="entry name" value="FKBP-like"/>
    <property type="match status" value="1"/>
</dbReference>
<name>E1YC63_9BACT</name>
<evidence type="ECO:0000256" key="2">
    <source>
        <dbReference type="ARBA" id="ARBA00006577"/>
    </source>
</evidence>
<organism evidence="8">
    <name type="scientific">uncultured Desulfobacterium sp</name>
    <dbReference type="NCBI Taxonomy" id="201089"/>
    <lineage>
        <taxon>Bacteria</taxon>
        <taxon>Pseudomonadati</taxon>
        <taxon>Thermodesulfobacteriota</taxon>
        <taxon>Desulfobacteria</taxon>
        <taxon>Desulfobacterales</taxon>
        <taxon>Desulfobacteriaceae</taxon>
        <taxon>Desulfobacterium</taxon>
        <taxon>environmental samples</taxon>
    </lineage>
</organism>
<dbReference type="GO" id="GO:0003755">
    <property type="term" value="F:peptidyl-prolyl cis-trans isomerase activity"/>
    <property type="evidence" value="ECO:0007669"/>
    <property type="project" value="UniProtKB-UniRule"/>
</dbReference>
<evidence type="ECO:0000256" key="6">
    <source>
        <dbReference type="RuleBase" id="RU003915"/>
    </source>
</evidence>
<dbReference type="PROSITE" id="PS50059">
    <property type="entry name" value="FKBP_PPIASE"/>
    <property type="match status" value="1"/>
</dbReference>
<dbReference type="InterPro" id="IPR046357">
    <property type="entry name" value="PPIase_dom_sf"/>
</dbReference>
<accession>E1YC63</accession>
<evidence type="ECO:0000259" key="7">
    <source>
        <dbReference type="PROSITE" id="PS50059"/>
    </source>
</evidence>
<dbReference type="EMBL" id="FR695868">
    <property type="protein sequence ID" value="CBX28157.1"/>
    <property type="molecule type" value="Genomic_DNA"/>
</dbReference>
<dbReference type="Pfam" id="PF00254">
    <property type="entry name" value="FKBP_C"/>
    <property type="match status" value="1"/>
</dbReference>
<keyword evidence="4 5" id="KW-0413">Isomerase</keyword>
<dbReference type="InterPro" id="IPR001179">
    <property type="entry name" value="PPIase_FKBP_dom"/>
</dbReference>
<dbReference type="GO" id="GO:0006457">
    <property type="term" value="P:protein folding"/>
    <property type="evidence" value="ECO:0007669"/>
    <property type="project" value="InterPro"/>
</dbReference>
<dbReference type="PANTHER" id="PTHR43811">
    <property type="entry name" value="FKBP-TYPE PEPTIDYL-PROLYL CIS-TRANS ISOMERASE FKPA"/>
    <property type="match status" value="1"/>
</dbReference>
<protein>
    <recommendedName>
        <fullName evidence="6">Peptidyl-prolyl cis-trans isomerase</fullName>
        <ecNumber evidence="6">5.2.1.8</ecNumber>
    </recommendedName>
</protein>